<dbReference type="PANTHER" id="PTHR12697">
    <property type="entry name" value="PBS LYASE HEAT-LIKE PROTEIN"/>
    <property type="match status" value="1"/>
</dbReference>
<dbReference type="PROSITE" id="PS50053">
    <property type="entry name" value="UBIQUITIN_2"/>
    <property type="match status" value="1"/>
</dbReference>
<dbReference type="GO" id="GO:0016491">
    <property type="term" value="F:oxidoreductase activity"/>
    <property type="evidence" value="ECO:0007669"/>
    <property type="project" value="TreeGrafter"/>
</dbReference>
<dbReference type="InterPro" id="IPR016024">
    <property type="entry name" value="ARM-type_fold"/>
</dbReference>
<dbReference type="SMART" id="SM00567">
    <property type="entry name" value="EZ_HEAT"/>
    <property type="match status" value="4"/>
</dbReference>
<dbReference type="Pfam" id="PF13646">
    <property type="entry name" value="HEAT_2"/>
    <property type="match status" value="1"/>
</dbReference>
<dbReference type="Proteomes" id="UP000604046">
    <property type="component" value="Unassembled WGS sequence"/>
</dbReference>
<organism evidence="2 3">
    <name type="scientific">Symbiodinium natans</name>
    <dbReference type="NCBI Taxonomy" id="878477"/>
    <lineage>
        <taxon>Eukaryota</taxon>
        <taxon>Sar</taxon>
        <taxon>Alveolata</taxon>
        <taxon>Dinophyceae</taxon>
        <taxon>Suessiales</taxon>
        <taxon>Symbiodiniaceae</taxon>
        <taxon>Symbiodinium</taxon>
    </lineage>
</organism>
<keyword evidence="3" id="KW-1185">Reference proteome</keyword>
<dbReference type="InterPro" id="IPR004155">
    <property type="entry name" value="PBS_lyase_HEAT"/>
</dbReference>
<proteinExistence type="predicted"/>
<gene>
    <name evidence="2" type="primary">CPN21</name>
    <name evidence="2" type="ORF">SNAT2548_LOCUS2176</name>
</gene>
<name>A0A812I020_9DINO</name>
<dbReference type="PANTHER" id="PTHR12697:SF5">
    <property type="entry name" value="DEOXYHYPUSINE HYDROXYLASE"/>
    <property type="match status" value="1"/>
</dbReference>
<dbReference type="SUPFAM" id="SSF48371">
    <property type="entry name" value="ARM repeat"/>
    <property type="match status" value="2"/>
</dbReference>
<dbReference type="Gene3D" id="1.25.10.10">
    <property type="entry name" value="Leucine-rich Repeat Variant"/>
    <property type="match status" value="2"/>
</dbReference>
<dbReference type="OrthoDB" id="184876at2759"/>
<feature type="domain" description="Ubiquitin-like" evidence="1">
    <location>
        <begin position="6"/>
        <end position="69"/>
    </location>
</feature>
<dbReference type="InterPro" id="IPR000626">
    <property type="entry name" value="Ubiquitin-like_dom"/>
</dbReference>
<sequence>MDVFGIDVECAKISGEVLTLSVNSDSLVRDLKRAISNLATPSEPQFHPICQQIMWQGRALEDTEILQKLCEPPRAGDKAKLDVTLLLTVDGILSTFGLGRCDLAVAAINAARTQAVCDEQVLSALYHCTRWGLFSRCHSPESISQPRVKAAESINAFAQKGQENAVDALIRCLKSPSREVREIAIDGLLLAPMDKELLCKKLRKHIDGLLSVEDNDDEELRRVKWQAYEGWDILPALEMLGLLSHPSDEDSLRVLKKALDIKYDFVGRQIFARRVTLSSLGHVGWTCPKTSCKLVRYFVKFCSVLMSPVVMGRFGLVNDPHDHWETTVPVVAQQMCSFGDTRLVLPEQIVDELVSLLSHAGQTDPRFRHGTHPPKTPSAASARRAATELLSACGNETVVEKTLPLLKHHWDEVKIAAMTVLGRRALEDEALIAELTSFIHSGSSAVAQTAVTALGQVGKGNEQAIATLRSCLSHADGWVRRSTPAALLCAAGPSAVAELQRLCAQGDVEVAEASLRALSPEHARAAAAQALNHQEPYIQVVAGNQLLKLHRISDLLFDVSSGHLRCLDNFVYFMREGQKDEPEAPSTEVFVAVADVVRRREISETKRICISFLYALGIWLQHTEAINLLQELVEEKLWHPLPVAQEAVRLLREKPKPKMRKMMKVKWTSSMLTLDRDDDLPAPSADDEDLQQFWHAYYVDGFSAHVNQTDALESGPDGAS</sequence>
<evidence type="ECO:0000259" key="1">
    <source>
        <dbReference type="PROSITE" id="PS50053"/>
    </source>
</evidence>
<comment type="caution">
    <text evidence="2">The sequence shown here is derived from an EMBL/GenBank/DDBJ whole genome shotgun (WGS) entry which is preliminary data.</text>
</comment>
<dbReference type="CDD" id="cd17039">
    <property type="entry name" value="Ubl_ubiquitin_like"/>
    <property type="match status" value="1"/>
</dbReference>
<protein>
    <submittedName>
        <fullName evidence="2">CPN21 protein</fullName>
    </submittedName>
</protein>
<dbReference type="AlphaFoldDB" id="A0A812I020"/>
<dbReference type="EMBL" id="CAJNDS010000120">
    <property type="protein sequence ID" value="CAE6965766.1"/>
    <property type="molecule type" value="Genomic_DNA"/>
</dbReference>
<dbReference type="InterPro" id="IPR011989">
    <property type="entry name" value="ARM-like"/>
</dbReference>
<accession>A0A812I020</accession>
<evidence type="ECO:0000313" key="2">
    <source>
        <dbReference type="EMBL" id="CAE6965766.1"/>
    </source>
</evidence>
<reference evidence="2" key="1">
    <citation type="submission" date="2021-02" db="EMBL/GenBank/DDBJ databases">
        <authorList>
            <person name="Dougan E. K."/>
            <person name="Rhodes N."/>
            <person name="Thang M."/>
            <person name="Chan C."/>
        </authorList>
    </citation>
    <scope>NUCLEOTIDE SEQUENCE</scope>
</reference>
<evidence type="ECO:0000313" key="3">
    <source>
        <dbReference type="Proteomes" id="UP000604046"/>
    </source>
</evidence>